<keyword evidence="6" id="KW-0106">Calcium</keyword>
<protein>
    <submittedName>
        <fullName evidence="9">Arylsulfatase</fullName>
    </submittedName>
</protein>
<dbReference type="InterPro" id="IPR024607">
    <property type="entry name" value="Sulfatase_CS"/>
</dbReference>
<keyword evidence="5" id="KW-0378">Hydrolase</keyword>
<gene>
    <name evidence="9" type="ORF">DX873_17215</name>
</gene>
<dbReference type="RefSeq" id="WP_116185735.1">
    <property type="nucleotide sequence ID" value="NZ_QTJX01000006.1"/>
</dbReference>
<reference evidence="9 10" key="1">
    <citation type="submission" date="2018-08" db="EMBL/GenBank/DDBJ databases">
        <title>Muricauda nanhaiensis sp. nov., isolated from seawater of the South China Sea.</title>
        <authorList>
            <person name="Dang Y."/>
        </authorList>
    </citation>
    <scope>NUCLEOTIDE SEQUENCE [LARGE SCALE GENOMIC DNA]</scope>
    <source>
        <strain evidence="9 10">SM1704</strain>
    </source>
</reference>
<evidence type="ECO:0000313" key="9">
    <source>
        <dbReference type="EMBL" id="RDY57890.1"/>
    </source>
</evidence>
<evidence type="ECO:0000256" key="2">
    <source>
        <dbReference type="ARBA" id="ARBA00008779"/>
    </source>
</evidence>
<dbReference type="PROSITE" id="PS51257">
    <property type="entry name" value="PROKAR_LIPOPROTEIN"/>
    <property type="match status" value="1"/>
</dbReference>
<dbReference type="InterPro" id="IPR017850">
    <property type="entry name" value="Alkaline_phosphatase_core_sf"/>
</dbReference>
<keyword evidence="10" id="KW-1185">Reference proteome</keyword>
<keyword evidence="7" id="KW-0325">Glycoprotein</keyword>
<dbReference type="AlphaFoldDB" id="A0A371JLL4"/>
<dbReference type="Pfam" id="PF14707">
    <property type="entry name" value="Sulfatase_C"/>
    <property type="match status" value="1"/>
</dbReference>
<evidence type="ECO:0000256" key="1">
    <source>
        <dbReference type="ARBA" id="ARBA00001913"/>
    </source>
</evidence>
<dbReference type="GO" id="GO:0004065">
    <property type="term" value="F:arylsulfatase activity"/>
    <property type="evidence" value="ECO:0007669"/>
    <property type="project" value="TreeGrafter"/>
</dbReference>
<dbReference type="PROSITE" id="PS00149">
    <property type="entry name" value="SULFATASE_2"/>
    <property type="match status" value="1"/>
</dbReference>
<sequence length="482" mass="54057">MKSTIWRKALSICFLLLGFWIISSCKSESKPESEQEDRPPNFIVIFADDLGYGDLSCYGNPTILTPNLDRMAHEGQKWTNFYVGASVCTPSRAALLTGRLPIRNGMTSNKNRVLFPDSKNGLPAEEITLAEQLKKAGYTTAAIGKWHLGHREQYLPTNNGFDYYYGIPYSNDMDWVVENPKGGYWNLQNDDLKTEHFNVPLLRGTEIIERPADQNTITKRYSAETISFIKQNKDKPFFVYLAHNLPHIPLFASEEAKGKSERGLYGDVVQEIDHGVGQILETLKSEGLVENTIVVFTSDNGPWLPFKNSGGSAGLLKAGKGSTWEGGMREPGIFWGPGYIKPGLVTDIGSAMDLFATFSAMAGIDIPQDRVMDSYDLGPTLIERKPSPRNHIMYYRGTELYAARLGDYKAHFITQGVYGQFGEREEHDPPVLYHLNHDPSERFNVAKGNEEIIGQIQELVKVHKSNLIPGKDQLAEREQKVD</sequence>
<dbReference type="Gene3D" id="3.30.1120.10">
    <property type="match status" value="1"/>
</dbReference>
<dbReference type="CDD" id="cd16026">
    <property type="entry name" value="GALNS_like"/>
    <property type="match status" value="1"/>
</dbReference>
<dbReference type="InterPro" id="IPR000917">
    <property type="entry name" value="Sulfatase_N"/>
</dbReference>
<feature type="domain" description="Sulfatase N-terminal" evidence="8">
    <location>
        <begin position="40"/>
        <end position="364"/>
    </location>
</feature>
<evidence type="ECO:0000313" key="10">
    <source>
        <dbReference type="Proteomes" id="UP000261828"/>
    </source>
</evidence>
<dbReference type="OrthoDB" id="9766107at2"/>
<comment type="caution">
    <text evidence="9">The sequence shown here is derived from an EMBL/GenBank/DDBJ whole genome shotgun (WGS) entry which is preliminary data.</text>
</comment>
<dbReference type="SUPFAM" id="SSF53649">
    <property type="entry name" value="Alkaline phosphatase-like"/>
    <property type="match status" value="1"/>
</dbReference>
<dbReference type="FunFam" id="3.40.720.10:FF:000023">
    <property type="entry name" value="Arylsulfatase A"/>
    <property type="match status" value="1"/>
</dbReference>
<dbReference type="PANTHER" id="PTHR42693">
    <property type="entry name" value="ARYLSULFATASE FAMILY MEMBER"/>
    <property type="match status" value="1"/>
</dbReference>
<comment type="similarity">
    <text evidence="2">Belongs to the sulfatase family.</text>
</comment>
<name>A0A371JLL4_9FLAO</name>
<dbReference type="GO" id="GO:0046872">
    <property type="term" value="F:metal ion binding"/>
    <property type="evidence" value="ECO:0007669"/>
    <property type="project" value="UniProtKB-KW"/>
</dbReference>
<proteinExistence type="inferred from homology"/>
<evidence type="ECO:0000256" key="7">
    <source>
        <dbReference type="ARBA" id="ARBA00023180"/>
    </source>
</evidence>
<keyword evidence="3" id="KW-0479">Metal-binding</keyword>
<dbReference type="EMBL" id="QTJX01000006">
    <property type="protein sequence ID" value="RDY57890.1"/>
    <property type="molecule type" value="Genomic_DNA"/>
</dbReference>
<evidence type="ECO:0000256" key="6">
    <source>
        <dbReference type="ARBA" id="ARBA00022837"/>
    </source>
</evidence>
<keyword evidence="4" id="KW-0732">Signal</keyword>
<dbReference type="InterPro" id="IPR050738">
    <property type="entry name" value="Sulfatase"/>
</dbReference>
<organism evidence="9 10">
    <name type="scientific">Flagellimonas nanhaiensis</name>
    <dbReference type="NCBI Taxonomy" id="2292706"/>
    <lineage>
        <taxon>Bacteria</taxon>
        <taxon>Pseudomonadati</taxon>
        <taxon>Bacteroidota</taxon>
        <taxon>Flavobacteriia</taxon>
        <taxon>Flavobacteriales</taxon>
        <taxon>Flavobacteriaceae</taxon>
        <taxon>Flagellimonas</taxon>
    </lineage>
</organism>
<accession>A0A371JLL4</accession>
<dbReference type="Proteomes" id="UP000261828">
    <property type="component" value="Unassembled WGS sequence"/>
</dbReference>
<dbReference type="Pfam" id="PF00884">
    <property type="entry name" value="Sulfatase"/>
    <property type="match status" value="1"/>
</dbReference>
<dbReference type="PROSITE" id="PS00523">
    <property type="entry name" value="SULFATASE_1"/>
    <property type="match status" value="1"/>
</dbReference>
<dbReference type="Gene3D" id="3.40.720.10">
    <property type="entry name" value="Alkaline Phosphatase, subunit A"/>
    <property type="match status" value="1"/>
</dbReference>
<evidence type="ECO:0000256" key="3">
    <source>
        <dbReference type="ARBA" id="ARBA00022723"/>
    </source>
</evidence>
<evidence type="ECO:0000256" key="4">
    <source>
        <dbReference type="ARBA" id="ARBA00022729"/>
    </source>
</evidence>
<comment type="cofactor">
    <cofactor evidence="1">
        <name>Ca(2+)</name>
        <dbReference type="ChEBI" id="CHEBI:29108"/>
    </cofactor>
</comment>
<evidence type="ECO:0000259" key="8">
    <source>
        <dbReference type="Pfam" id="PF00884"/>
    </source>
</evidence>
<evidence type="ECO:0000256" key="5">
    <source>
        <dbReference type="ARBA" id="ARBA00022801"/>
    </source>
</evidence>
<dbReference type="PANTHER" id="PTHR42693:SF11">
    <property type="entry name" value="ARYLSULFATASE A"/>
    <property type="match status" value="1"/>
</dbReference>